<proteinExistence type="predicted"/>
<feature type="region of interest" description="Disordered" evidence="1">
    <location>
        <begin position="462"/>
        <end position="482"/>
    </location>
</feature>
<name>A0A845DIU9_9BACT</name>
<evidence type="ECO:0000256" key="1">
    <source>
        <dbReference type="SAM" id="MobiDB-lite"/>
    </source>
</evidence>
<feature type="transmembrane region" description="Helical" evidence="2">
    <location>
        <begin position="21"/>
        <end position="41"/>
    </location>
</feature>
<gene>
    <name evidence="3" type="ORF">F4X82_01175</name>
</gene>
<evidence type="ECO:0000256" key="2">
    <source>
        <dbReference type="SAM" id="Phobius"/>
    </source>
</evidence>
<dbReference type="AlphaFoldDB" id="A0A845DIU9"/>
<dbReference type="EMBL" id="VXOY01000010">
    <property type="protein sequence ID" value="MYE38116.1"/>
    <property type="molecule type" value="Genomic_DNA"/>
</dbReference>
<reference evidence="3 4" key="1">
    <citation type="submission" date="2019-09" db="EMBL/GenBank/DDBJ databases">
        <title>Characterisation of the sponge microbiome using genome-centric metagenomics.</title>
        <authorList>
            <person name="Engelberts J.P."/>
            <person name="Robbins S.J."/>
            <person name="De Goeij J.M."/>
            <person name="Aranda M."/>
            <person name="Bell S.C."/>
            <person name="Webster N.S."/>
        </authorList>
    </citation>
    <scope>NUCLEOTIDE SEQUENCE [LARGE SCALE GENOMIC DNA]</scope>
    <source>
        <strain evidence="3">SB0662_bin_43</strain>
    </source>
</reference>
<evidence type="ECO:0000313" key="3">
    <source>
        <dbReference type="EMBL" id="MYE38116.1"/>
    </source>
</evidence>
<organism evidence="3 4">
    <name type="scientific">Candidatus Spechtbacteria bacterium SB0662_bin_43</name>
    <dbReference type="NCBI Taxonomy" id="2604897"/>
    <lineage>
        <taxon>Bacteria</taxon>
        <taxon>Candidatus Spechtiibacteriota</taxon>
    </lineage>
</organism>
<keyword evidence="2" id="KW-0812">Transmembrane</keyword>
<feature type="compositionally biased region" description="Low complexity" evidence="1">
    <location>
        <begin position="190"/>
        <end position="209"/>
    </location>
</feature>
<protein>
    <submittedName>
        <fullName evidence="3">Uncharacterized protein</fullName>
    </submittedName>
</protein>
<keyword evidence="2" id="KW-1133">Transmembrane helix</keyword>
<sequence length="583" mass="62840">MSDQHTVSGGSQRRRSALLSLLMLFTIAALGLGAFAAYMVLRSEETQEGLPPLTVMVQDHEGEPVKLATVAIEPLGSTDRMELVSRQTDHRGMVFLRPNGSWDQDTVSSIEMIVDVNDDGMSEYSAVLTLLGEVWVANKSHPWLAITTEGLVATLEEGLVMSEAEGDDSSATNDQLIVAEEVTTEETVAVATTQRSGSRQPQSQQPAQPETVAAQQERQFTFPVVQTLSGVTVSFNCGDTGVSATLESFEVRLSVAEDGRIVAIITVIESEVNPDLVGESFVFDLEENGFESSIRVDDYSLSDLRSHTSSMIREVGKAELENRRTAILEANDFRCFYGRATVERAVEHSCPGELGGTISTTPVVVTINRDTIENTPVITDGGTAGTYPLSAITVLGDRATGQQDADNFASAIADQVAQHRYNIALARVKAQCLTDQGSEDVVGQGDDTLQEDDMLEEAEDDLLEADEDTSSSSPGSGAGEPLPIMASIQRVQMYVTLSDGTRVDMEPFEAVVVIDPDLIVTAAIDNALVLDIVSYGLPESVNASQATQRFAFLMLNTLIAVERQQRAEAYASLHGITDYTVPK</sequence>
<feature type="region of interest" description="Disordered" evidence="1">
    <location>
        <begin position="190"/>
        <end position="215"/>
    </location>
</feature>
<keyword evidence="2" id="KW-0472">Membrane</keyword>
<accession>A0A845DIU9</accession>
<dbReference type="Proteomes" id="UP000449092">
    <property type="component" value="Unassembled WGS sequence"/>
</dbReference>
<comment type="caution">
    <text evidence="3">The sequence shown here is derived from an EMBL/GenBank/DDBJ whole genome shotgun (WGS) entry which is preliminary data.</text>
</comment>
<evidence type="ECO:0000313" key="4">
    <source>
        <dbReference type="Proteomes" id="UP000449092"/>
    </source>
</evidence>